<sequence>MRPFALWGTKIAPLFSPSPSREGINPAKYHHRFSRSHAKPQPDRWKQLCKGKSLSGQKLQHLEQGSSATQRFGQDVEDNHVLMRYYVMGFGLGVLGPLDRIRVC</sequence>
<name>A0A0E0E0P0_9ORYZ</name>
<organism evidence="1">
    <name type="scientific">Oryza meridionalis</name>
    <dbReference type="NCBI Taxonomy" id="40149"/>
    <lineage>
        <taxon>Eukaryota</taxon>
        <taxon>Viridiplantae</taxon>
        <taxon>Streptophyta</taxon>
        <taxon>Embryophyta</taxon>
        <taxon>Tracheophyta</taxon>
        <taxon>Spermatophyta</taxon>
        <taxon>Magnoliopsida</taxon>
        <taxon>Liliopsida</taxon>
        <taxon>Poales</taxon>
        <taxon>Poaceae</taxon>
        <taxon>BOP clade</taxon>
        <taxon>Oryzoideae</taxon>
        <taxon>Oryzeae</taxon>
        <taxon>Oryzinae</taxon>
        <taxon>Oryza</taxon>
    </lineage>
</organism>
<protein>
    <submittedName>
        <fullName evidence="1">Uncharacterized protein</fullName>
    </submittedName>
</protein>
<dbReference type="EnsemblPlants" id="OMERI06G12950.3">
    <property type="protein sequence ID" value="OMERI06G12950.3"/>
    <property type="gene ID" value="OMERI06G12950"/>
</dbReference>
<reference evidence="1" key="1">
    <citation type="submission" date="2015-04" db="UniProtKB">
        <authorList>
            <consortium name="EnsemblPlants"/>
        </authorList>
    </citation>
    <scope>IDENTIFICATION</scope>
</reference>
<keyword evidence="2" id="KW-1185">Reference proteome</keyword>
<proteinExistence type="predicted"/>
<dbReference type="Proteomes" id="UP000008021">
    <property type="component" value="Chromosome 6"/>
</dbReference>
<accession>A0A0E0E0P0</accession>
<evidence type="ECO:0000313" key="1">
    <source>
        <dbReference type="EnsemblPlants" id="OMERI06G12950.3"/>
    </source>
</evidence>
<dbReference type="HOGENOM" id="CLU_2254440_0_0_1"/>
<dbReference type="Gramene" id="OMERI06G12950.3">
    <property type="protein sequence ID" value="OMERI06G12950.3"/>
    <property type="gene ID" value="OMERI06G12950"/>
</dbReference>
<dbReference type="AlphaFoldDB" id="A0A0E0E0P0"/>
<evidence type="ECO:0000313" key="2">
    <source>
        <dbReference type="Proteomes" id="UP000008021"/>
    </source>
</evidence>
<reference evidence="1" key="2">
    <citation type="submission" date="2018-05" db="EMBL/GenBank/DDBJ databases">
        <title>OmerRS3 (Oryza meridionalis Reference Sequence Version 3).</title>
        <authorList>
            <person name="Zhang J."/>
            <person name="Kudrna D."/>
            <person name="Lee S."/>
            <person name="Talag J."/>
            <person name="Welchert J."/>
            <person name="Wing R.A."/>
        </authorList>
    </citation>
    <scope>NUCLEOTIDE SEQUENCE [LARGE SCALE GENOMIC DNA]</scope>
    <source>
        <strain evidence="1">cv. OR44</strain>
    </source>
</reference>